<feature type="transmembrane region" description="Helical" evidence="7">
    <location>
        <begin position="140"/>
        <end position="161"/>
    </location>
</feature>
<keyword evidence="2 7" id="KW-0813">Transport</keyword>
<sequence>MVGAKKQSNLITYIILIAGLLLIILPLYITLVTAFKSNEQSSVSYFTLPNPVYLDSFKEILSSERYYMALGNTVYVTAFVLIGNLIIMPPMSYALARRMPHSRIYRYMYFFLLLGIFIPFQVKMMPLVKLLSTLNMMNPTGMSVLCISSSTCESVFLLVGYMSAIPRDMEEAAYIDGAGTFLTYRTIVFPLLKPMLATVLIRQGLWMWNDFMLPLITLNRSWKYWTLTLFQYNFQTDYAVDYSLTFATFVMSMLPILVFYCFMQKAIIGGLTSGAVKS</sequence>
<dbReference type="Proteomes" id="UP000824242">
    <property type="component" value="Unassembled WGS sequence"/>
</dbReference>
<reference evidence="9" key="2">
    <citation type="journal article" date="2021" name="PeerJ">
        <title>Extensive microbial diversity within the chicken gut microbiome revealed by metagenomics and culture.</title>
        <authorList>
            <person name="Gilroy R."/>
            <person name="Ravi A."/>
            <person name="Getino M."/>
            <person name="Pursley I."/>
            <person name="Horton D.L."/>
            <person name="Alikhan N.F."/>
            <person name="Baker D."/>
            <person name="Gharbi K."/>
            <person name="Hall N."/>
            <person name="Watson M."/>
            <person name="Adriaenssens E.M."/>
            <person name="Foster-Nyarko E."/>
            <person name="Jarju S."/>
            <person name="Secka A."/>
            <person name="Antonio M."/>
            <person name="Oren A."/>
            <person name="Chaudhuri R.R."/>
            <person name="La Ragione R."/>
            <person name="Hildebrand F."/>
            <person name="Pallen M.J."/>
        </authorList>
    </citation>
    <scope>NUCLEOTIDE SEQUENCE</scope>
    <source>
        <strain evidence="9">ChiSxjej1B13-7958</strain>
    </source>
</reference>
<dbReference type="PANTHER" id="PTHR43744">
    <property type="entry name" value="ABC TRANSPORTER PERMEASE PROTEIN MG189-RELATED-RELATED"/>
    <property type="match status" value="1"/>
</dbReference>
<dbReference type="Gene3D" id="1.10.3720.10">
    <property type="entry name" value="MetI-like"/>
    <property type="match status" value="1"/>
</dbReference>
<comment type="caution">
    <text evidence="9">The sequence shown here is derived from an EMBL/GenBank/DDBJ whole genome shotgun (WGS) entry which is preliminary data.</text>
</comment>
<dbReference type="EMBL" id="DVGZ01000011">
    <property type="protein sequence ID" value="HIR46221.1"/>
    <property type="molecule type" value="Genomic_DNA"/>
</dbReference>
<feature type="transmembrane region" description="Helical" evidence="7">
    <location>
        <begin position="107"/>
        <end position="128"/>
    </location>
</feature>
<dbReference type="InterPro" id="IPR035906">
    <property type="entry name" value="MetI-like_sf"/>
</dbReference>
<dbReference type="GO" id="GO:0005886">
    <property type="term" value="C:plasma membrane"/>
    <property type="evidence" value="ECO:0007669"/>
    <property type="project" value="UniProtKB-SubCell"/>
</dbReference>
<evidence type="ECO:0000313" key="10">
    <source>
        <dbReference type="Proteomes" id="UP000824242"/>
    </source>
</evidence>
<accession>A0A9D1AK97</accession>
<keyword evidence="6 7" id="KW-0472">Membrane</keyword>
<dbReference type="AlphaFoldDB" id="A0A9D1AK97"/>
<dbReference type="SUPFAM" id="SSF161098">
    <property type="entry name" value="MetI-like"/>
    <property type="match status" value="1"/>
</dbReference>
<feature type="transmembrane region" description="Helical" evidence="7">
    <location>
        <begin position="242"/>
        <end position="263"/>
    </location>
</feature>
<keyword evidence="3" id="KW-1003">Cell membrane</keyword>
<gene>
    <name evidence="9" type="ORF">IAB89_00980</name>
</gene>
<evidence type="ECO:0000256" key="7">
    <source>
        <dbReference type="RuleBase" id="RU363032"/>
    </source>
</evidence>
<dbReference type="PANTHER" id="PTHR43744:SF8">
    <property type="entry name" value="SN-GLYCEROL-3-PHOSPHATE TRANSPORT SYSTEM PERMEASE PROTEIN UGPE"/>
    <property type="match status" value="1"/>
</dbReference>
<name>A0A9D1AK97_9FIRM</name>
<protein>
    <submittedName>
        <fullName evidence="9">Carbohydrate ABC transporter permease</fullName>
    </submittedName>
</protein>
<feature type="transmembrane region" description="Helical" evidence="7">
    <location>
        <begin position="12"/>
        <end position="35"/>
    </location>
</feature>
<dbReference type="CDD" id="cd06261">
    <property type="entry name" value="TM_PBP2"/>
    <property type="match status" value="1"/>
</dbReference>
<evidence type="ECO:0000259" key="8">
    <source>
        <dbReference type="PROSITE" id="PS50928"/>
    </source>
</evidence>
<reference evidence="9" key="1">
    <citation type="submission" date="2020-10" db="EMBL/GenBank/DDBJ databases">
        <authorList>
            <person name="Gilroy R."/>
        </authorList>
    </citation>
    <scope>NUCLEOTIDE SEQUENCE</scope>
    <source>
        <strain evidence="9">ChiSxjej1B13-7958</strain>
    </source>
</reference>
<evidence type="ECO:0000256" key="2">
    <source>
        <dbReference type="ARBA" id="ARBA00022448"/>
    </source>
</evidence>
<dbReference type="Pfam" id="PF00528">
    <property type="entry name" value="BPD_transp_1"/>
    <property type="match status" value="1"/>
</dbReference>
<evidence type="ECO:0000256" key="3">
    <source>
        <dbReference type="ARBA" id="ARBA00022475"/>
    </source>
</evidence>
<keyword evidence="5 7" id="KW-1133">Transmembrane helix</keyword>
<proteinExistence type="inferred from homology"/>
<evidence type="ECO:0000256" key="4">
    <source>
        <dbReference type="ARBA" id="ARBA00022692"/>
    </source>
</evidence>
<comment type="similarity">
    <text evidence="7">Belongs to the binding-protein-dependent transport system permease family.</text>
</comment>
<keyword evidence="4 7" id="KW-0812">Transmembrane</keyword>
<comment type="subcellular location">
    <subcellularLocation>
        <location evidence="1 7">Cell membrane</location>
        <topology evidence="1 7">Multi-pass membrane protein</topology>
    </subcellularLocation>
</comment>
<dbReference type="InterPro" id="IPR000515">
    <property type="entry name" value="MetI-like"/>
</dbReference>
<evidence type="ECO:0000313" key="9">
    <source>
        <dbReference type="EMBL" id="HIR46221.1"/>
    </source>
</evidence>
<feature type="transmembrane region" description="Helical" evidence="7">
    <location>
        <begin position="66"/>
        <end position="87"/>
    </location>
</feature>
<organism evidence="9 10">
    <name type="scientific">Candidatus Caccousia avicola</name>
    <dbReference type="NCBI Taxonomy" id="2840721"/>
    <lineage>
        <taxon>Bacteria</taxon>
        <taxon>Bacillati</taxon>
        <taxon>Bacillota</taxon>
        <taxon>Clostridia</taxon>
        <taxon>Eubacteriales</taxon>
        <taxon>Oscillospiraceae</taxon>
        <taxon>Oscillospiraceae incertae sedis</taxon>
        <taxon>Candidatus Caccousia</taxon>
    </lineage>
</organism>
<feature type="transmembrane region" description="Helical" evidence="7">
    <location>
        <begin position="182"/>
        <end position="205"/>
    </location>
</feature>
<dbReference type="GO" id="GO:0055085">
    <property type="term" value="P:transmembrane transport"/>
    <property type="evidence" value="ECO:0007669"/>
    <property type="project" value="InterPro"/>
</dbReference>
<dbReference type="PROSITE" id="PS50928">
    <property type="entry name" value="ABC_TM1"/>
    <property type="match status" value="1"/>
</dbReference>
<evidence type="ECO:0000256" key="6">
    <source>
        <dbReference type="ARBA" id="ARBA00023136"/>
    </source>
</evidence>
<feature type="domain" description="ABC transmembrane type-1" evidence="8">
    <location>
        <begin position="70"/>
        <end position="263"/>
    </location>
</feature>
<evidence type="ECO:0000256" key="5">
    <source>
        <dbReference type="ARBA" id="ARBA00022989"/>
    </source>
</evidence>
<evidence type="ECO:0000256" key="1">
    <source>
        <dbReference type="ARBA" id="ARBA00004651"/>
    </source>
</evidence>